<dbReference type="SMART" id="SM00558">
    <property type="entry name" value="JmjC"/>
    <property type="match status" value="1"/>
</dbReference>
<dbReference type="GeneID" id="106660845"/>
<dbReference type="SUPFAM" id="SSF51197">
    <property type="entry name" value="Clavaminate synthase-like"/>
    <property type="match status" value="1"/>
</dbReference>
<evidence type="ECO:0000313" key="2">
    <source>
        <dbReference type="EnsemblMetazoa" id="XP_024081726.1"/>
    </source>
</evidence>
<dbReference type="KEGG" id="clec:106660845"/>
<dbReference type="RefSeq" id="XP_024081725.1">
    <property type="nucleotide sequence ID" value="XM_024225957.1"/>
</dbReference>
<feature type="domain" description="JmjC" evidence="1">
    <location>
        <begin position="124"/>
        <end position="268"/>
    </location>
</feature>
<dbReference type="PANTHER" id="PTHR12461:SF104">
    <property type="entry name" value="TRNA WYBUTOSINE-SYNTHESIZING PROTEIN 5"/>
    <property type="match status" value="1"/>
</dbReference>
<keyword evidence="3" id="KW-1185">Reference proteome</keyword>
<dbReference type="EnsemblMetazoa" id="XM_024225957.1">
    <property type="protein sequence ID" value="XP_024081725.1"/>
    <property type="gene ID" value="LOC106660845"/>
</dbReference>
<reference evidence="2" key="1">
    <citation type="submission" date="2022-01" db="UniProtKB">
        <authorList>
            <consortium name="EnsemblMetazoa"/>
        </authorList>
    </citation>
    <scope>IDENTIFICATION</scope>
</reference>
<dbReference type="Proteomes" id="UP000494040">
    <property type="component" value="Unassembled WGS sequence"/>
</dbReference>
<accession>A0A8I6SHG3</accession>
<dbReference type="RefSeq" id="XP_024081726.1">
    <property type="nucleotide sequence ID" value="XM_024225958.1"/>
</dbReference>
<dbReference type="InterPro" id="IPR003347">
    <property type="entry name" value="JmjC_dom"/>
</dbReference>
<proteinExistence type="predicted"/>
<dbReference type="PANTHER" id="PTHR12461">
    <property type="entry name" value="HYPOXIA-INDUCIBLE FACTOR 1 ALPHA INHIBITOR-RELATED"/>
    <property type="match status" value="1"/>
</dbReference>
<dbReference type="EnsemblMetazoa" id="XM_014383827.2">
    <property type="protein sequence ID" value="XP_014239313.1"/>
    <property type="gene ID" value="LOC106660845"/>
</dbReference>
<dbReference type="AlphaFoldDB" id="A0A8I6SHG3"/>
<evidence type="ECO:0000259" key="1">
    <source>
        <dbReference type="PROSITE" id="PS51184"/>
    </source>
</evidence>
<sequence length="312" mass="36297">MSIEIKPVEIYDYVSKDHFQQFIANERRPLLIKNIDIGDCIKKWTVDYLAEALGENEVKVHVSPVGNMSFINKNFTYKTLRFDEFIRRAAAEKNTKWFLCENERYYLRSTGSDRRGKDVANVEKQFPQISRDIKYPELFDKSDFFSSVFRIGSCGVQIWTHYDIMDNILLQISGEKRVVLFSPHDTQHMYLNGDKSEVLDIDCPNVEKFPNFVKATQYECIMKPGDVLYIPALWHHNTTAKTFGIGVNVFWKNLPHELYDKTDVYGNKDLLPAAKALSDINKALKIFKTLPAMYKDFYIQRAISALEKARES</sequence>
<protein>
    <recommendedName>
        <fullName evidence="1">JmjC domain-containing protein</fullName>
    </recommendedName>
</protein>
<dbReference type="Pfam" id="PF13621">
    <property type="entry name" value="Cupin_8"/>
    <property type="match status" value="1"/>
</dbReference>
<dbReference type="Gene3D" id="2.60.120.650">
    <property type="entry name" value="Cupin"/>
    <property type="match status" value="1"/>
</dbReference>
<organism evidence="2 3">
    <name type="scientific">Cimex lectularius</name>
    <name type="common">Bed bug</name>
    <name type="synonym">Acanthia lectularia</name>
    <dbReference type="NCBI Taxonomy" id="79782"/>
    <lineage>
        <taxon>Eukaryota</taxon>
        <taxon>Metazoa</taxon>
        <taxon>Ecdysozoa</taxon>
        <taxon>Arthropoda</taxon>
        <taxon>Hexapoda</taxon>
        <taxon>Insecta</taxon>
        <taxon>Pterygota</taxon>
        <taxon>Neoptera</taxon>
        <taxon>Paraneoptera</taxon>
        <taxon>Hemiptera</taxon>
        <taxon>Heteroptera</taxon>
        <taxon>Panheteroptera</taxon>
        <taxon>Cimicomorpha</taxon>
        <taxon>Cimicidae</taxon>
        <taxon>Cimex</taxon>
    </lineage>
</organism>
<dbReference type="EnsemblMetazoa" id="XM_024225958.1">
    <property type="protein sequence ID" value="XP_024081726.1"/>
    <property type="gene ID" value="LOC106660845"/>
</dbReference>
<dbReference type="Gene3D" id="6.10.140.1470">
    <property type="match status" value="1"/>
</dbReference>
<dbReference type="OMA" id="LYDDRPV"/>
<dbReference type="GO" id="GO:0000049">
    <property type="term" value="F:tRNA binding"/>
    <property type="evidence" value="ECO:0007669"/>
    <property type="project" value="TreeGrafter"/>
</dbReference>
<dbReference type="InterPro" id="IPR041667">
    <property type="entry name" value="Cupin_8"/>
</dbReference>
<dbReference type="RefSeq" id="XP_024081727.1">
    <property type="nucleotide sequence ID" value="XM_024225959.1"/>
</dbReference>
<dbReference type="EnsemblMetazoa" id="XM_024225959.1">
    <property type="protein sequence ID" value="XP_024081727.1"/>
    <property type="gene ID" value="LOC106660845"/>
</dbReference>
<dbReference type="PROSITE" id="PS51184">
    <property type="entry name" value="JMJC"/>
    <property type="match status" value="1"/>
</dbReference>
<evidence type="ECO:0000313" key="3">
    <source>
        <dbReference type="Proteomes" id="UP000494040"/>
    </source>
</evidence>
<name>A0A8I6SHG3_CIMLE</name>
<dbReference type="OrthoDB" id="47172at2759"/>
<dbReference type="GO" id="GO:0031591">
    <property type="term" value="P:wybutosine biosynthetic process"/>
    <property type="evidence" value="ECO:0007669"/>
    <property type="project" value="TreeGrafter"/>
</dbReference>
<dbReference type="RefSeq" id="XP_014239313.1">
    <property type="nucleotide sequence ID" value="XM_014383827.2"/>
</dbReference>